<feature type="region of interest" description="Disordered" evidence="1">
    <location>
        <begin position="1"/>
        <end position="222"/>
    </location>
</feature>
<sequence length="518" mass="57063">MAFAGATAPGIERQRSPVGLTLNLSSNNPFRNRTTSPSPHNSPFSESPSKQLRPMSRNPFLDTSEYNTAPDRADGVLNGRSNNAHPIPEDIFNELSLLDKPMTNQAPRGAPPRSGPIPPQTQRPLGLEQRRAPPRPSRGPDSPGKRDPRAPMQLQRRASESSVMEKDRRPRVDRDRADRSERTESEERRRRERRKEREERHRREKEKTRTGDKKTRKPQGLDLIDKLDVTGIYGQGLFHHDGPFDACNPHRNAKKDRKAPMQAFPADSANMQLGGAGPLRSRLDLDKFHGRGEEGFTEFATTRKAAPAATIIDPKGAEYVHGPESNGLGTSTFLDGAPASKSALQRRDSEDPELNGFGTSGGLSRKKSLAHRFRGMSNSRRPAPGDIRSPDARYGSGSNDLESPAPSYPIKAISAGGPPRARYNKENEINPFENDYEAAFEKKGTQIRIAEQEGPSAGRPRAPSSPKQHLGLSRSLTSDNGAALKGRSSSGEEERPSGGFLNRMRSLKGGPRRQRNEA</sequence>
<proteinExistence type="predicted"/>
<reference evidence="2" key="2">
    <citation type="journal article" date="2022" name="Microb. Genom.">
        <title>A chromosome-scale genome assembly of the tomato pathogen Cladosporium fulvum reveals a compartmentalized genome architecture and the presence of a dispensable chromosome.</title>
        <authorList>
            <person name="Zaccaron A.Z."/>
            <person name="Chen L.H."/>
            <person name="Samaras A."/>
            <person name="Stergiopoulos I."/>
        </authorList>
    </citation>
    <scope>NUCLEOTIDE SEQUENCE</scope>
    <source>
        <strain evidence="2">Race5_Kim</strain>
    </source>
</reference>
<feature type="compositionally biased region" description="Low complexity" evidence="1">
    <location>
        <begin position="454"/>
        <end position="466"/>
    </location>
</feature>
<evidence type="ECO:0000313" key="2">
    <source>
        <dbReference type="EMBL" id="UJO12554.1"/>
    </source>
</evidence>
<dbReference type="KEGG" id="ffu:CLAFUR5_00342"/>
<feature type="region of interest" description="Disordered" evidence="1">
    <location>
        <begin position="441"/>
        <end position="518"/>
    </location>
</feature>
<dbReference type="OMA" id="GPSMIHH"/>
<dbReference type="PANTHER" id="PTHR28307:SF2">
    <property type="entry name" value="PROTEIN PAL1"/>
    <property type="match status" value="1"/>
</dbReference>
<reference evidence="2" key="1">
    <citation type="submission" date="2021-12" db="EMBL/GenBank/DDBJ databases">
        <authorList>
            <person name="Zaccaron A."/>
            <person name="Stergiopoulos I."/>
        </authorList>
    </citation>
    <scope>NUCLEOTIDE SEQUENCE</scope>
    <source>
        <strain evidence="2">Race5_Kim</strain>
    </source>
</reference>
<evidence type="ECO:0000313" key="3">
    <source>
        <dbReference type="Proteomes" id="UP000756132"/>
    </source>
</evidence>
<dbReference type="PANTHER" id="PTHR28307">
    <property type="entry name" value="PROTEIN PAL1"/>
    <property type="match status" value="1"/>
</dbReference>
<dbReference type="OrthoDB" id="5352132at2759"/>
<gene>
    <name evidence="2" type="ORF">CLAFUR5_00342</name>
</gene>
<evidence type="ECO:0008006" key="4">
    <source>
        <dbReference type="Google" id="ProtNLM"/>
    </source>
</evidence>
<accession>A0A9Q8P474</accession>
<feature type="compositionally biased region" description="Pro residues" evidence="1">
    <location>
        <begin position="109"/>
        <end position="121"/>
    </location>
</feature>
<dbReference type="AlphaFoldDB" id="A0A9Q8P474"/>
<keyword evidence="3" id="KW-1185">Reference proteome</keyword>
<dbReference type="Proteomes" id="UP000756132">
    <property type="component" value="Chromosome 1"/>
</dbReference>
<dbReference type="EMBL" id="CP090163">
    <property type="protein sequence ID" value="UJO12554.1"/>
    <property type="molecule type" value="Genomic_DNA"/>
</dbReference>
<feature type="region of interest" description="Disordered" evidence="1">
    <location>
        <begin position="241"/>
        <end position="260"/>
    </location>
</feature>
<feature type="compositionally biased region" description="Basic residues" evidence="1">
    <location>
        <begin position="364"/>
        <end position="374"/>
    </location>
</feature>
<evidence type="ECO:0000256" key="1">
    <source>
        <dbReference type="SAM" id="MobiDB-lite"/>
    </source>
</evidence>
<feature type="compositionally biased region" description="Basic and acidic residues" evidence="1">
    <location>
        <begin position="157"/>
        <end position="213"/>
    </location>
</feature>
<organism evidence="2 3">
    <name type="scientific">Passalora fulva</name>
    <name type="common">Tomato leaf mold</name>
    <name type="synonym">Cladosporium fulvum</name>
    <dbReference type="NCBI Taxonomy" id="5499"/>
    <lineage>
        <taxon>Eukaryota</taxon>
        <taxon>Fungi</taxon>
        <taxon>Dikarya</taxon>
        <taxon>Ascomycota</taxon>
        <taxon>Pezizomycotina</taxon>
        <taxon>Dothideomycetes</taxon>
        <taxon>Dothideomycetidae</taxon>
        <taxon>Mycosphaerellales</taxon>
        <taxon>Mycosphaerellaceae</taxon>
        <taxon>Fulvia</taxon>
    </lineage>
</organism>
<feature type="region of interest" description="Disordered" evidence="1">
    <location>
        <begin position="317"/>
        <end position="429"/>
    </location>
</feature>
<feature type="compositionally biased region" description="Polar residues" evidence="1">
    <location>
        <begin position="22"/>
        <end position="50"/>
    </location>
</feature>
<name>A0A9Q8P474_PASFU</name>
<dbReference type="Pfam" id="PF08316">
    <property type="entry name" value="Pal1"/>
    <property type="match status" value="1"/>
</dbReference>
<protein>
    <recommendedName>
        <fullName evidence="4">Pal1 cell morphology protein</fullName>
    </recommendedName>
</protein>
<dbReference type="InterPro" id="IPR013226">
    <property type="entry name" value="Pal1"/>
</dbReference>
<dbReference type="RefSeq" id="XP_047756920.1">
    <property type="nucleotide sequence ID" value="XM_047899490.1"/>
</dbReference>
<dbReference type="GO" id="GO:0005737">
    <property type="term" value="C:cytoplasm"/>
    <property type="evidence" value="ECO:0007669"/>
    <property type="project" value="TreeGrafter"/>
</dbReference>
<dbReference type="GeneID" id="71980220"/>